<dbReference type="GO" id="GO:0055129">
    <property type="term" value="P:L-proline biosynthetic process"/>
    <property type="evidence" value="ECO:0007669"/>
    <property type="project" value="UniProtKB-UniPathway"/>
</dbReference>
<comment type="cofactor">
    <cofactor evidence="1">
        <name>pyridoxal 5'-phosphate</name>
        <dbReference type="ChEBI" id="CHEBI:597326"/>
    </cofactor>
</comment>
<dbReference type="EC" id="2.6.1.13" evidence="3"/>
<keyword evidence="5" id="KW-0808">Transferase</keyword>
<evidence type="ECO:0000256" key="5">
    <source>
        <dbReference type="ARBA" id="ARBA00022679"/>
    </source>
</evidence>
<proteinExistence type="predicted"/>
<evidence type="ECO:0000256" key="7">
    <source>
        <dbReference type="ARBA" id="ARBA00030587"/>
    </source>
</evidence>
<evidence type="ECO:0000313" key="8">
    <source>
        <dbReference type="EMBL" id="KKN80092.1"/>
    </source>
</evidence>
<dbReference type="Gene3D" id="3.40.640.10">
    <property type="entry name" value="Type I PLP-dependent aspartate aminotransferase-like (Major domain)"/>
    <property type="match status" value="1"/>
</dbReference>
<dbReference type="InterPro" id="IPR015424">
    <property type="entry name" value="PyrdxlP-dep_Trfase"/>
</dbReference>
<dbReference type="GO" id="GO:0004587">
    <property type="term" value="F:ornithine aminotransferase activity"/>
    <property type="evidence" value="ECO:0007669"/>
    <property type="project" value="UniProtKB-EC"/>
</dbReference>
<dbReference type="Pfam" id="PF00202">
    <property type="entry name" value="Aminotran_3"/>
    <property type="match status" value="1"/>
</dbReference>
<name>A0A0F9TYN6_9ZZZZ</name>
<evidence type="ECO:0000256" key="3">
    <source>
        <dbReference type="ARBA" id="ARBA00012924"/>
    </source>
</evidence>
<dbReference type="NCBIfam" id="TIGR01885">
    <property type="entry name" value="Orn_aminotrans"/>
    <property type="match status" value="1"/>
</dbReference>
<dbReference type="CDD" id="cd00610">
    <property type="entry name" value="OAT_like"/>
    <property type="match status" value="1"/>
</dbReference>
<dbReference type="InterPro" id="IPR015421">
    <property type="entry name" value="PyrdxlP-dep_Trfase_major"/>
</dbReference>
<dbReference type="AlphaFoldDB" id="A0A0F9TYN6"/>
<comment type="caution">
    <text evidence="8">The sequence shown here is derived from an EMBL/GenBank/DDBJ whole genome shotgun (WGS) entry which is preliminary data.</text>
</comment>
<accession>A0A0F9TYN6</accession>
<evidence type="ECO:0000256" key="2">
    <source>
        <dbReference type="ARBA" id="ARBA00004998"/>
    </source>
</evidence>
<dbReference type="SUPFAM" id="SSF53383">
    <property type="entry name" value="PLP-dependent transferases"/>
    <property type="match status" value="1"/>
</dbReference>
<sequence length="400" mass="42973">MTTSRDIISLTDQVSARNYRPLPIVIARAEGVWVWDVEGKRYMDMLSAYSALNQGHCHPRIVQALKDQADKVTLTSRAFHNEQLGPFLAELLAMCRQELALPMNSGAEAIETAVKAARKWGYQIKGIAADRATIIVCEGNFHGRTTTAVSMSSEPQYREGFGPFTPGFTIIPYGDADALAAAIDENTAAFLVEPIQGESGVIVPPDGYLTAVREICTDRNVLLMVDEIQTGLARTGKLFACDHEGVRPDVLVVGKALSGGILPVSAVASRRDVLGVFEPGDHGSTFAGSPLACAVARAALAVIRDENLADRAAELGEHFRGELLKLDSPLVAEVRGKGLLNAVELKPDAPKTARQCCEHLMAEGMLCKETHDNVIRFAPPLVIAPADLDWALGRIAAVLA</sequence>
<dbReference type="UniPathway" id="UPA00098">
    <property type="reaction ID" value="UER00358"/>
</dbReference>
<dbReference type="PROSITE" id="PS00600">
    <property type="entry name" value="AA_TRANSFER_CLASS_3"/>
    <property type="match status" value="1"/>
</dbReference>
<evidence type="ECO:0000256" key="6">
    <source>
        <dbReference type="ARBA" id="ARBA00022898"/>
    </source>
</evidence>
<dbReference type="GO" id="GO:0042802">
    <property type="term" value="F:identical protein binding"/>
    <property type="evidence" value="ECO:0007669"/>
    <property type="project" value="TreeGrafter"/>
</dbReference>
<dbReference type="InterPro" id="IPR005814">
    <property type="entry name" value="Aminotrans_3"/>
</dbReference>
<dbReference type="Gene3D" id="3.90.1150.10">
    <property type="entry name" value="Aspartate Aminotransferase, domain 1"/>
    <property type="match status" value="1"/>
</dbReference>
<dbReference type="FunFam" id="3.40.640.10:FF:000011">
    <property type="entry name" value="Ornithine aminotransferase"/>
    <property type="match status" value="1"/>
</dbReference>
<keyword evidence="6" id="KW-0663">Pyridoxal phosphate</keyword>
<protein>
    <recommendedName>
        <fullName evidence="3">ornithine aminotransferase</fullName>
        <ecNumber evidence="3">2.6.1.13</ecNumber>
    </recommendedName>
    <alternativeName>
        <fullName evidence="7">Ornithine--oxo-acid aminotransferase</fullName>
    </alternativeName>
</protein>
<dbReference type="EMBL" id="LAZR01000237">
    <property type="protein sequence ID" value="KKN80092.1"/>
    <property type="molecule type" value="Genomic_DNA"/>
</dbReference>
<dbReference type="PANTHER" id="PTHR11986">
    <property type="entry name" value="AMINOTRANSFERASE CLASS III"/>
    <property type="match status" value="1"/>
</dbReference>
<dbReference type="InterPro" id="IPR049704">
    <property type="entry name" value="Aminotrans_3_PPA_site"/>
</dbReference>
<evidence type="ECO:0000256" key="4">
    <source>
        <dbReference type="ARBA" id="ARBA00022576"/>
    </source>
</evidence>
<dbReference type="PIRSF" id="PIRSF000521">
    <property type="entry name" value="Transaminase_4ab_Lys_Orn"/>
    <property type="match status" value="1"/>
</dbReference>
<keyword evidence="4" id="KW-0032">Aminotransferase</keyword>
<dbReference type="InterPro" id="IPR010164">
    <property type="entry name" value="Orn_aminotrans"/>
</dbReference>
<dbReference type="GO" id="GO:0030170">
    <property type="term" value="F:pyridoxal phosphate binding"/>
    <property type="evidence" value="ECO:0007669"/>
    <property type="project" value="InterPro"/>
</dbReference>
<dbReference type="InterPro" id="IPR050103">
    <property type="entry name" value="Class-III_PLP-dep_AT"/>
</dbReference>
<dbReference type="PANTHER" id="PTHR11986:SF18">
    <property type="entry name" value="ORNITHINE AMINOTRANSFERASE, MITOCHONDRIAL"/>
    <property type="match status" value="1"/>
</dbReference>
<organism evidence="8">
    <name type="scientific">marine sediment metagenome</name>
    <dbReference type="NCBI Taxonomy" id="412755"/>
    <lineage>
        <taxon>unclassified sequences</taxon>
        <taxon>metagenomes</taxon>
        <taxon>ecological metagenomes</taxon>
    </lineage>
</organism>
<reference evidence="8" key="1">
    <citation type="journal article" date="2015" name="Nature">
        <title>Complex archaea that bridge the gap between prokaryotes and eukaryotes.</title>
        <authorList>
            <person name="Spang A."/>
            <person name="Saw J.H."/>
            <person name="Jorgensen S.L."/>
            <person name="Zaremba-Niedzwiedzka K."/>
            <person name="Martijn J."/>
            <person name="Lind A.E."/>
            <person name="van Eijk R."/>
            <person name="Schleper C."/>
            <person name="Guy L."/>
            <person name="Ettema T.J."/>
        </authorList>
    </citation>
    <scope>NUCLEOTIDE SEQUENCE</scope>
</reference>
<gene>
    <name evidence="8" type="ORF">LCGC14_0333810</name>
</gene>
<comment type="pathway">
    <text evidence="2">Amino-acid biosynthesis; L-proline biosynthesis; L-glutamate 5-semialdehyde from L-ornithine: step 1/1.</text>
</comment>
<dbReference type="InterPro" id="IPR015422">
    <property type="entry name" value="PyrdxlP-dep_Trfase_small"/>
</dbReference>
<evidence type="ECO:0000256" key="1">
    <source>
        <dbReference type="ARBA" id="ARBA00001933"/>
    </source>
</evidence>